<dbReference type="EMBL" id="JACSOD020000380">
    <property type="protein sequence ID" value="MBM6498080.1"/>
    <property type="molecule type" value="Genomic_DNA"/>
</dbReference>
<accession>A0ABS2CSY8</accession>
<evidence type="ECO:0000313" key="1">
    <source>
        <dbReference type="EMBL" id="MBM6498080.1"/>
    </source>
</evidence>
<proteinExistence type="predicted"/>
<comment type="caution">
    <text evidence="1">The sequence shown here is derived from an EMBL/GenBank/DDBJ whole genome shotgun (WGS) entry which is preliminary data.</text>
</comment>
<dbReference type="Proteomes" id="UP000759529">
    <property type="component" value="Unassembled WGS sequence"/>
</dbReference>
<keyword evidence="2" id="KW-1185">Reference proteome</keyword>
<protein>
    <submittedName>
        <fullName evidence="1">Uncharacterized protein</fullName>
    </submittedName>
</protein>
<reference evidence="1 2" key="1">
    <citation type="submission" date="2021-02" db="EMBL/GenBank/DDBJ databases">
        <authorList>
            <person name="Jung H.S."/>
            <person name="Chun B.H."/>
            <person name="Jeon C.O."/>
        </authorList>
    </citation>
    <scope>NUCLEOTIDE SEQUENCE [LARGE SCALE GENOMIC DNA]</scope>
    <source>
        <strain evidence="1 2">LMG 25203</strain>
    </source>
</reference>
<gene>
    <name evidence="1" type="ORF">H9X54_002035</name>
</gene>
<sequence>MRRVAIVSLIFFLNIFFTFSVTGQNRLFKSSYHQKNFERNKIYDQTYNLWKYKNKWIPNKQDTLLNSYFVDDRSYKGLINYGLTFRNKVYRTFQYVEGLYMHFLKVEFEKARFNPNDSIIEIEGYVSGGWGDLALNLQNENSVENTIDVFLGEKIDTIKHCYYRKIVNEEYIETKLNNKDVDETTIIDSFPAFYFKNSSHYRTKAKGKRYFKIKGKVTKNTLLAFGGLNCYSEIFDIGAMIYEPDKNKQKRILRREEMEYRPLIVQNRLVADIEKEKQSAKEVNYYTFTEKAENYILKRQYAFAKESYLLLDKEYKTIFARDIHNAIRCAVLSRDFKNAFYFGKKLAQKGVEKKYFNSKILSSLRKNREWNEFISDYDSLFIESRNKKNINLKEQIEQLVEEDQKEYGLETRNDKVLYETTERVTNKLIELLKKEGYPSEEKIGVYVKNDTILIASPDYHVLIRHAIQQKPKDLKILNELLNKGIEKYEYDSKRSPNNVMFYNSCFHIYKGNLYNSKSCGKNDLAVKKIIFRFNNPNGFIMDYGNFIVSEYNASNPKEKDDYYNQNFNFIMKLTDDWEFYEK</sequence>
<evidence type="ECO:0000313" key="2">
    <source>
        <dbReference type="Proteomes" id="UP000759529"/>
    </source>
</evidence>
<organism evidence="1 2">
    <name type="scientific">Flavobacterium macrobrachii</name>
    <dbReference type="NCBI Taxonomy" id="591204"/>
    <lineage>
        <taxon>Bacteria</taxon>
        <taxon>Pseudomonadati</taxon>
        <taxon>Bacteroidota</taxon>
        <taxon>Flavobacteriia</taxon>
        <taxon>Flavobacteriales</taxon>
        <taxon>Flavobacteriaceae</taxon>
        <taxon>Flavobacterium</taxon>
    </lineage>
</organism>
<dbReference type="RefSeq" id="WP_187656908.1">
    <property type="nucleotide sequence ID" value="NZ_JACSOD020000380.1"/>
</dbReference>
<name>A0ABS2CSY8_9FLAO</name>